<keyword evidence="2" id="KW-1185">Reference proteome</keyword>
<name>A0ABD0VR65_DENTH</name>
<gene>
    <name evidence="1" type="ORF">M5K25_003478</name>
</gene>
<dbReference type="PANTHER" id="PTHR35704:SF1">
    <property type="entry name" value="OS02G0254600 PROTEIN"/>
    <property type="match status" value="1"/>
</dbReference>
<organism evidence="1 2">
    <name type="scientific">Dendrobium thyrsiflorum</name>
    <name type="common">Pinecone-like raceme dendrobium</name>
    <name type="synonym">Orchid</name>
    <dbReference type="NCBI Taxonomy" id="117978"/>
    <lineage>
        <taxon>Eukaryota</taxon>
        <taxon>Viridiplantae</taxon>
        <taxon>Streptophyta</taxon>
        <taxon>Embryophyta</taxon>
        <taxon>Tracheophyta</taxon>
        <taxon>Spermatophyta</taxon>
        <taxon>Magnoliopsida</taxon>
        <taxon>Liliopsida</taxon>
        <taxon>Asparagales</taxon>
        <taxon>Orchidaceae</taxon>
        <taxon>Epidendroideae</taxon>
        <taxon>Malaxideae</taxon>
        <taxon>Dendrobiinae</taxon>
        <taxon>Dendrobium</taxon>
    </lineage>
</organism>
<evidence type="ECO:0000313" key="1">
    <source>
        <dbReference type="EMBL" id="KAL0925167.1"/>
    </source>
</evidence>
<reference evidence="1 2" key="1">
    <citation type="journal article" date="2024" name="Plant Biotechnol. J.">
        <title>Dendrobium thyrsiflorum genome and its molecular insights into genes involved in important horticultural traits.</title>
        <authorList>
            <person name="Chen B."/>
            <person name="Wang J.Y."/>
            <person name="Zheng P.J."/>
            <person name="Li K.L."/>
            <person name="Liang Y.M."/>
            <person name="Chen X.F."/>
            <person name="Zhang C."/>
            <person name="Zhao X."/>
            <person name="He X."/>
            <person name="Zhang G.Q."/>
            <person name="Liu Z.J."/>
            <person name="Xu Q."/>
        </authorList>
    </citation>
    <scope>NUCLEOTIDE SEQUENCE [LARGE SCALE GENOMIC DNA]</scope>
    <source>
        <strain evidence="1">GZMU011</strain>
    </source>
</reference>
<proteinExistence type="predicted"/>
<accession>A0ABD0VR65</accession>
<dbReference type="EMBL" id="JANQDX010000004">
    <property type="protein sequence ID" value="KAL0925167.1"/>
    <property type="molecule type" value="Genomic_DNA"/>
</dbReference>
<sequence>MGNCMERFDLRSQAKKIDKRVLQVRVVLTRAELELLMQQMEKKPGLMKLEAVMAKMAERPPSKEVKRWRPTLESIKEVQEVWSFESSDEIMVDV</sequence>
<protein>
    <submittedName>
        <fullName evidence="1">Uncharacterized protein</fullName>
    </submittedName>
</protein>
<dbReference type="AlphaFoldDB" id="A0ABD0VR65"/>
<dbReference type="PANTHER" id="PTHR35704">
    <property type="entry name" value="OS02G0254600 PROTEIN"/>
    <property type="match status" value="1"/>
</dbReference>
<comment type="caution">
    <text evidence="1">The sequence shown here is derived from an EMBL/GenBank/DDBJ whole genome shotgun (WGS) entry which is preliminary data.</text>
</comment>
<evidence type="ECO:0000313" key="2">
    <source>
        <dbReference type="Proteomes" id="UP001552299"/>
    </source>
</evidence>
<dbReference type="Proteomes" id="UP001552299">
    <property type="component" value="Unassembled WGS sequence"/>
</dbReference>